<keyword evidence="1" id="KW-0472">Membrane</keyword>
<proteinExistence type="predicted"/>
<dbReference type="Proteomes" id="UP000549343">
    <property type="component" value="Unassembled WGS sequence"/>
</dbReference>
<dbReference type="Gene3D" id="2.160.20.80">
    <property type="entry name" value="E3 ubiquitin-protein ligase SopA"/>
    <property type="match status" value="1"/>
</dbReference>
<dbReference type="SUPFAM" id="SSF141571">
    <property type="entry name" value="Pentapeptide repeat-like"/>
    <property type="match status" value="1"/>
</dbReference>
<organism evidence="2 3">
    <name type="scientific">Actinomadura livida</name>
    <dbReference type="NCBI Taxonomy" id="79909"/>
    <lineage>
        <taxon>Bacteria</taxon>
        <taxon>Bacillati</taxon>
        <taxon>Actinomycetota</taxon>
        <taxon>Actinomycetes</taxon>
        <taxon>Streptosporangiales</taxon>
        <taxon>Thermomonosporaceae</taxon>
        <taxon>Actinomadura</taxon>
    </lineage>
</organism>
<accession>A0A7W7I7Q9</accession>
<gene>
    <name evidence="2" type="ORF">F4557_000364</name>
</gene>
<feature type="transmembrane region" description="Helical" evidence="1">
    <location>
        <begin position="73"/>
        <end position="91"/>
    </location>
</feature>
<keyword evidence="1" id="KW-1133">Transmembrane helix</keyword>
<evidence type="ECO:0000313" key="2">
    <source>
        <dbReference type="EMBL" id="MBB4771946.1"/>
    </source>
</evidence>
<dbReference type="InterPro" id="IPR001646">
    <property type="entry name" value="5peptide_repeat"/>
</dbReference>
<protein>
    <submittedName>
        <fullName evidence="2">Uncharacterized protein YjbI with pentapeptide repeats</fullName>
    </submittedName>
</protein>
<feature type="transmembrane region" description="Helical" evidence="1">
    <location>
        <begin position="28"/>
        <end position="53"/>
    </location>
</feature>
<keyword evidence="1" id="KW-0812">Transmembrane</keyword>
<comment type="caution">
    <text evidence="2">The sequence shown here is derived from an EMBL/GenBank/DDBJ whole genome shotgun (WGS) entry which is preliminary data.</text>
</comment>
<evidence type="ECO:0000313" key="3">
    <source>
        <dbReference type="Proteomes" id="UP000549343"/>
    </source>
</evidence>
<dbReference type="AlphaFoldDB" id="A0A7W7I7Q9"/>
<sequence length="433" mass="47057">MGQEEMTPEYRLVEDAHRTLGLWSIRRTFTFAFSAAVVLLVAAWFLLSFLLGAPSPAEPEPLETRDRLELSKLVFALVAGVGALGALVIAYRRQRAGEAAWGRVQAHVEYGQGVEMLGHDKAAVRLGGLSSLGRLAQDHPDYRQTVTDVVCSYLRMPFPAPQAGDERRSEQPDIAQDPELQVRLTAQRLLKRHLTTTDLDGRPLTYWDGVHLDLTGAQLIDFDFTDCRPSSATFTNAHFSGPARFDLARFSAAAQFGGARFSRYGGFSETQFGGPAVFDGACFSGGCGFDEARFGEVAWFREAQFGGDASFVGAQFAGPAWFDGARFGGGSGFDEVRFDGVAWFREAQFGGDTTFAEVRFGGDAGFVGARFGEVAWFGGAHFSGNARFGGTRFVSEIDFGDATASHPNDDHAWPSPWHAQAVTADTAQLIRES</sequence>
<dbReference type="RefSeq" id="WP_184878892.1">
    <property type="nucleotide sequence ID" value="NZ_BAAAHD010000001.1"/>
</dbReference>
<reference evidence="2 3" key="1">
    <citation type="submission" date="2020-08" db="EMBL/GenBank/DDBJ databases">
        <title>Sequencing the genomes of 1000 actinobacteria strains.</title>
        <authorList>
            <person name="Klenk H.-P."/>
        </authorList>
    </citation>
    <scope>NUCLEOTIDE SEQUENCE [LARGE SCALE GENOMIC DNA]</scope>
    <source>
        <strain evidence="2 3">DSM 44772</strain>
    </source>
</reference>
<name>A0A7W7I7Q9_9ACTN</name>
<dbReference type="Pfam" id="PF13576">
    <property type="entry name" value="Pentapeptide_3"/>
    <property type="match status" value="2"/>
</dbReference>
<evidence type="ECO:0000256" key="1">
    <source>
        <dbReference type="SAM" id="Phobius"/>
    </source>
</evidence>
<dbReference type="EMBL" id="JACHMV010000001">
    <property type="protein sequence ID" value="MBB4771946.1"/>
    <property type="molecule type" value="Genomic_DNA"/>
</dbReference>